<evidence type="ECO:0000313" key="1">
    <source>
        <dbReference type="EMBL" id="ART63156.1"/>
    </source>
</evidence>
<evidence type="ECO:0000313" key="2">
    <source>
        <dbReference type="Proteomes" id="UP000194457"/>
    </source>
</evidence>
<dbReference type="EMBL" id="CP021358">
    <property type="protein sequence ID" value="ART63156.1"/>
    <property type="molecule type" value="Genomic_DNA"/>
</dbReference>
<sequence>MKDFVPIFQIGSSKRNNQFSQKCSTMLPIAANPAKFSVSSSYMENRMYSLDDASPACSLVLPERTDEWPSYLEGSLFQSAVIEGSSRLQVPPSMVIATALGAMSAACQALIDIKQPVGHHVQASLMLLTIADSGERKTTVEKRFFKALRDWQRIMQDKAEKDEDRYIYEEEIWKLEDKTLKTEFKKLIKNNLPNEELKEKIENHRHNRPYRLPYKRLLYDDTTPQALIQLMHRHSSNACLVSSEANSIFSGHALREIHHLNTMWDGNDIIVDRVSTSSIFLRNPRLTLALMTQPSVVDRFLNKRGDEARGMGFLARFLVVKPQKMSGNRTIEPIGHLPHIDKFNRRIKEILEQTQDIDSKQHTIEYTADAAELWKKYSQKIEKEMSPDRLYSHHPEHASKLMDNVSRVAAILHTFEGKEKSISLETLKFSYKLCLRYSREFIDHLAGEPTIVTHANLLVNFLLDLIDKENKPNRTNEKIHGLTLKHGRYIEFSPSIIKQHGPNPLRNNANRDAAMALLTRMGHLVQNGNRYRFSETILGHQSPNVKNGEAYFLNSLPLYSHQHYYCPSRSTYLNQHRYMIIIAKDYDKE</sequence>
<proteinExistence type="predicted"/>
<accession>A0A240UPU5</accession>
<dbReference type="KEGG" id="kma:B9H00_08885"/>
<dbReference type="AlphaFoldDB" id="A0A240UPU5"/>
<reference evidence="1 2" key="1">
    <citation type="submission" date="2017-05" db="EMBL/GenBank/DDBJ databases">
        <authorList>
            <person name="Song R."/>
            <person name="Chenine A.L."/>
            <person name="Ruprecht R.M."/>
        </authorList>
    </citation>
    <scope>NUCLEOTIDE SEQUENCE [LARGE SCALE GENOMIC DNA]</scope>
    <source>
        <strain evidence="1">SW32</strain>
    </source>
</reference>
<dbReference type="OrthoDB" id="9067983at2"/>
<organism evidence="1 2">
    <name type="scientific">Kushneria marisflavi</name>
    <dbReference type="NCBI Taxonomy" id="157779"/>
    <lineage>
        <taxon>Bacteria</taxon>
        <taxon>Pseudomonadati</taxon>
        <taxon>Pseudomonadota</taxon>
        <taxon>Gammaproteobacteria</taxon>
        <taxon>Oceanospirillales</taxon>
        <taxon>Halomonadaceae</taxon>
        <taxon>Kushneria</taxon>
    </lineage>
</organism>
<dbReference type="InterPro" id="IPR025048">
    <property type="entry name" value="DUF3987"/>
</dbReference>
<gene>
    <name evidence="1" type="ORF">B9H00_08885</name>
</gene>
<protein>
    <submittedName>
        <fullName evidence="1">Uncharacterized protein</fullName>
    </submittedName>
</protein>
<dbReference type="Pfam" id="PF13148">
    <property type="entry name" value="DUF3987"/>
    <property type="match status" value="1"/>
</dbReference>
<dbReference type="RefSeq" id="WP_086900361.1">
    <property type="nucleotide sequence ID" value="NZ_CP021358.1"/>
</dbReference>
<keyword evidence="2" id="KW-1185">Reference proteome</keyword>
<name>A0A240UPU5_9GAMM</name>
<dbReference type="Proteomes" id="UP000194457">
    <property type="component" value="Chromosome"/>
</dbReference>